<evidence type="ECO:0000256" key="1">
    <source>
        <dbReference type="ARBA" id="ARBA00022723"/>
    </source>
</evidence>
<accession>A0A225DN76</accession>
<dbReference type="PANTHER" id="PTHR35848">
    <property type="entry name" value="OXALATE-BINDING PROTEIN"/>
    <property type="match status" value="1"/>
</dbReference>
<proteinExistence type="predicted"/>
<dbReference type="Gene3D" id="2.60.120.10">
    <property type="entry name" value="Jelly Rolls"/>
    <property type="match status" value="1"/>
</dbReference>
<dbReference type="InterPro" id="IPR011051">
    <property type="entry name" value="RmlC_Cupin_sf"/>
</dbReference>
<dbReference type="InterPro" id="IPR014710">
    <property type="entry name" value="RmlC-like_jellyroll"/>
</dbReference>
<feature type="domain" description="Cupin type-2" evidence="2">
    <location>
        <begin position="38"/>
        <end position="95"/>
    </location>
</feature>
<keyword evidence="4" id="KW-1185">Reference proteome</keyword>
<dbReference type="AlphaFoldDB" id="A0A225DN76"/>
<dbReference type="InterPro" id="IPR051610">
    <property type="entry name" value="GPI/OXD"/>
</dbReference>
<organism evidence="3 4">
    <name type="scientific">Fimbriiglobus ruber</name>
    <dbReference type="NCBI Taxonomy" id="1908690"/>
    <lineage>
        <taxon>Bacteria</taxon>
        <taxon>Pseudomonadati</taxon>
        <taxon>Planctomycetota</taxon>
        <taxon>Planctomycetia</taxon>
        <taxon>Gemmatales</taxon>
        <taxon>Gemmataceae</taxon>
        <taxon>Fimbriiglobus</taxon>
    </lineage>
</organism>
<evidence type="ECO:0000259" key="2">
    <source>
        <dbReference type="Pfam" id="PF07883"/>
    </source>
</evidence>
<dbReference type="Proteomes" id="UP000214646">
    <property type="component" value="Unassembled WGS sequence"/>
</dbReference>
<evidence type="ECO:0000313" key="3">
    <source>
        <dbReference type="EMBL" id="OWK42920.1"/>
    </source>
</evidence>
<evidence type="ECO:0000313" key="4">
    <source>
        <dbReference type="Proteomes" id="UP000214646"/>
    </source>
</evidence>
<dbReference type="OrthoDB" id="282518at2"/>
<protein>
    <recommendedName>
        <fullName evidence="2">Cupin type-2 domain-containing protein</fullName>
    </recommendedName>
</protein>
<name>A0A225DN76_9BACT</name>
<dbReference type="EMBL" id="NIDE01000004">
    <property type="protein sequence ID" value="OWK42920.1"/>
    <property type="molecule type" value="Genomic_DNA"/>
</dbReference>
<sequence length="130" mass="13871">MDLIHRPSGNPDRQQQLGPYRIEALIDRAQAAAGTVYRVHVAPGATTSVSYHAVAEEYYFVIAGGGAAVLDGVDYDISPGDFLRLPPGTRHGFRAGPAGLDMLDVHTPGCWPDHDTYFPAGEPAGWSKPG</sequence>
<keyword evidence="1" id="KW-0479">Metal-binding</keyword>
<comment type="caution">
    <text evidence="3">The sequence shown here is derived from an EMBL/GenBank/DDBJ whole genome shotgun (WGS) entry which is preliminary data.</text>
</comment>
<dbReference type="InterPro" id="IPR013096">
    <property type="entry name" value="Cupin_2"/>
</dbReference>
<dbReference type="GO" id="GO:0046872">
    <property type="term" value="F:metal ion binding"/>
    <property type="evidence" value="ECO:0007669"/>
    <property type="project" value="UniProtKB-KW"/>
</dbReference>
<reference evidence="4" key="1">
    <citation type="submission" date="2017-06" db="EMBL/GenBank/DDBJ databases">
        <title>Genome analysis of Fimbriiglobus ruber SP5, the first member of the order Planctomycetales with confirmed chitinolytic capability.</title>
        <authorList>
            <person name="Ravin N.V."/>
            <person name="Rakitin A.L."/>
            <person name="Ivanova A.A."/>
            <person name="Beletsky A.V."/>
            <person name="Kulichevskaya I.S."/>
            <person name="Mardanov A.V."/>
            <person name="Dedysh S.N."/>
        </authorList>
    </citation>
    <scope>NUCLEOTIDE SEQUENCE [LARGE SCALE GENOMIC DNA]</scope>
    <source>
        <strain evidence="4">SP5</strain>
    </source>
</reference>
<gene>
    <name evidence="3" type="ORF">FRUB_02517</name>
</gene>
<dbReference type="SUPFAM" id="SSF51182">
    <property type="entry name" value="RmlC-like cupins"/>
    <property type="match status" value="1"/>
</dbReference>
<dbReference type="RefSeq" id="WP_161967345.1">
    <property type="nucleotide sequence ID" value="NZ_NIDE01000004.1"/>
</dbReference>
<dbReference type="Pfam" id="PF07883">
    <property type="entry name" value="Cupin_2"/>
    <property type="match status" value="1"/>
</dbReference>